<evidence type="ECO:0000256" key="4">
    <source>
        <dbReference type="ARBA" id="ARBA00022989"/>
    </source>
</evidence>
<evidence type="ECO:0000256" key="3">
    <source>
        <dbReference type="ARBA" id="ARBA00022692"/>
    </source>
</evidence>
<dbReference type="EMBL" id="JACHJR010000001">
    <property type="protein sequence ID" value="MBB4948708.1"/>
    <property type="molecule type" value="Genomic_DNA"/>
</dbReference>
<feature type="transmembrane region" description="Helical" evidence="6">
    <location>
        <begin position="186"/>
        <end position="206"/>
    </location>
</feature>
<dbReference type="GO" id="GO:0005886">
    <property type="term" value="C:plasma membrane"/>
    <property type="evidence" value="ECO:0007669"/>
    <property type="project" value="UniProtKB-SubCell"/>
</dbReference>
<feature type="transmembrane region" description="Helical" evidence="6">
    <location>
        <begin position="162"/>
        <end position="180"/>
    </location>
</feature>
<dbReference type="AlphaFoldDB" id="A0A7W7SE16"/>
<feature type="transmembrane region" description="Helical" evidence="6">
    <location>
        <begin position="252"/>
        <end position="281"/>
    </location>
</feature>
<accession>A0A7W7SE16</accession>
<evidence type="ECO:0000256" key="2">
    <source>
        <dbReference type="ARBA" id="ARBA00022475"/>
    </source>
</evidence>
<gene>
    <name evidence="7" type="ORF">F4556_004243</name>
</gene>
<dbReference type="InterPro" id="IPR050833">
    <property type="entry name" value="Poly_Biosynth_Transport"/>
</dbReference>
<sequence length="434" mass="44514">MNPIAKLLKALPPGTQLVAGGTVVLGAASYLHLAVAGHSLSKDDMAGVSVLWTLVMSVGIGLFFPIEQELTRIVATRVVNGEGAGPVLRRAGLVTVAILAAVLGLLAGFARPVADLLFRGDLQLVGALGGAFVGMALCYLTRGILAGTGHFNAYGSQLAIDGGLRIVLAFGCAAAGLHTALAFSLILSVAPVVALLATLPVTLRAARPGAPIATREIVGGLGLLIASTSLAQVVVNAAVMSTQLLEPDRTDLIAALLSALVLARVPLFVFGSLQASLLSGLSTAVSSGDHQGFARMLRKTCLVVLGLGVAGGVPAVLIGPWLIETLFGATPGQLGHLDFLWYSVGTTFYMLAMVLGQAQMVLRKHRAQLACWALGTAVLFGITLLPGDIALRVGLAYAVGSLATAAAMTLTLRRAVPQRPGPETHGQTRQRASV</sequence>
<proteinExistence type="predicted"/>
<feature type="transmembrane region" description="Helical" evidence="6">
    <location>
        <begin position="45"/>
        <end position="66"/>
    </location>
</feature>
<feature type="transmembrane region" description="Helical" evidence="6">
    <location>
        <begin position="218"/>
        <end position="240"/>
    </location>
</feature>
<keyword evidence="2" id="KW-1003">Cell membrane</keyword>
<feature type="transmembrane region" description="Helical" evidence="6">
    <location>
        <begin position="122"/>
        <end position="141"/>
    </location>
</feature>
<keyword evidence="5 6" id="KW-0472">Membrane</keyword>
<keyword evidence="3 6" id="KW-0812">Transmembrane</keyword>
<feature type="transmembrane region" description="Helical" evidence="6">
    <location>
        <begin position="87"/>
        <end position="110"/>
    </location>
</feature>
<feature type="transmembrane region" description="Helical" evidence="6">
    <location>
        <begin position="393"/>
        <end position="412"/>
    </location>
</feature>
<dbReference type="RefSeq" id="WP_184918559.1">
    <property type="nucleotide sequence ID" value="NZ_JACHJR010000001.1"/>
</dbReference>
<evidence type="ECO:0000256" key="1">
    <source>
        <dbReference type="ARBA" id="ARBA00004651"/>
    </source>
</evidence>
<organism evidence="7 8">
    <name type="scientific">Kitasatospora gansuensis</name>
    <dbReference type="NCBI Taxonomy" id="258050"/>
    <lineage>
        <taxon>Bacteria</taxon>
        <taxon>Bacillati</taxon>
        <taxon>Actinomycetota</taxon>
        <taxon>Actinomycetes</taxon>
        <taxon>Kitasatosporales</taxon>
        <taxon>Streptomycetaceae</taxon>
        <taxon>Kitasatospora</taxon>
    </lineage>
</organism>
<dbReference type="PANTHER" id="PTHR30250">
    <property type="entry name" value="PST FAMILY PREDICTED COLANIC ACID TRANSPORTER"/>
    <property type="match status" value="1"/>
</dbReference>
<keyword evidence="4 6" id="KW-1133">Transmembrane helix</keyword>
<feature type="transmembrane region" description="Helical" evidence="6">
    <location>
        <begin position="302"/>
        <end position="323"/>
    </location>
</feature>
<protein>
    <submittedName>
        <fullName evidence="7">O-antigen/teichoic acid export membrane protein</fullName>
    </submittedName>
</protein>
<keyword evidence="8" id="KW-1185">Reference proteome</keyword>
<dbReference type="PANTHER" id="PTHR30250:SF11">
    <property type="entry name" value="O-ANTIGEN TRANSPORTER-RELATED"/>
    <property type="match status" value="1"/>
</dbReference>
<reference evidence="7 8" key="1">
    <citation type="submission" date="2020-08" db="EMBL/GenBank/DDBJ databases">
        <title>Sequencing the genomes of 1000 actinobacteria strains.</title>
        <authorList>
            <person name="Klenk H.-P."/>
        </authorList>
    </citation>
    <scope>NUCLEOTIDE SEQUENCE [LARGE SCALE GENOMIC DNA]</scope>
    <source>
        <strain evidence="7 8">DSM 44786</strain>
    </source>
</reference>
<evidence type="ECO:0000313" key="8">
    <source>
        <dbReference type="Proteomes" id="UP000573327"/>
    </source>
</evidence>
<dbReference type="Proteomes" id="UP000573327">
    <property type="component" value="Unassembled WGS sequence"/>
</dbReference>
<evidence type="ECO:0000256" key="5">
    <source>
        <dbReference type="ARBA" id="ARBA00023136"/>
    </source>
</evidence>
<feature type="transmembrane region" description="Helical" evidence="6">
    <location>
        <begin position="369"/>
        <end position="387"/>
    </location>
</feature>
<evidence type="ECO:0000313" key="7">
    <source>
        <dbReference type="EMBL" id="MBB4948708.1"/>
    </source>
</evidence>
<name>A0A7W7SE16_9ACTN</name>
<comment type="caution">
    <text evidence="7">The sequence shown here is derived from an EMBL/GenBank/DDBJ whole genome shotgun (WGS) entry which is preliminary data.</text>
</comment>
<evidence type="ECO:0000256" key="6">
    <source>
        <dbReference type="SAM" id="Phobius"/>
    </source>
</evidence>
<feature type="transmembrane region" description="Helical" evidence="6">
    <location>
        <begin position="339"/>
        <end position="362"/>
    </location>
</feature>
<feature type="transmembrane region" description="Helical" evidence="6">
    <location>
        <begin position="12"/>
        <end position="33"/>
    </location>
</feature>
<comment type="subcellular location">
    <subcellularLocation>
        <location evidence="1">Cell membrane</location>
        <topology evidence="1">Multi-pass membrane protein</topology>
    </subcellularLocation>
</comment>